<dbReference type="Pfam" id="PF17042">
    <property type="entry name" value="NBD_C"/>
    <property type="match status" value="1"/>
</dbReference>
<comment type="caution">
    <text evidence="9">The sequence shown here is derived from an EMBL/GenBank/DDBJ whole genome shotgun (WGS) entry which is preliminary data.</text>
</comment>
<keyword evidence="5" id="KW-0067">ATP-binding</keyword>
<dbReference type="Gene3D" id="3.40.980.20">
    <property type="entry name" value="Four-carbon acid sugar kinase, nucleotide binding domain"/>
    <property type="match status" value="1"/>
</dbReference>
<evidence type="ECO:0000256" key="1">
    <source>
        <dbReference type="ARBA" id="ARBA00005715"/>
    </source>
</evidence>
<organism evidence="9 10">
    <name type="scientific">Sphingobacterium olei</name>
    <dbReference type="NCBI Taxonomy" id="2571155"/>
    <lineage>
        <taxon>Bacteria</taxon>
        <taxon>Pseudomonadati</taxon>
        <taxon>Bacteroidota</taxon>
        <taxon>Sphingobacteriia</taxon>
        <taxon>Sphingobacteriales</taxon>
        <taxon>Sphingobacteriaceae</taxon>
        <taxon>Sphingobacterium</taxon>
    </lineage>
</organism>
<dbReference type="GO" id="GO:0016301">
    <property type="term" value="F:kinase activity"/>
    <property type="evidence" value="ECO:0007669"/>
    <property type="project" value="UniProtKB-KW"/>
</dbReference>
<evidence type="ECO:0000259" key="8">
    <source>
        <dbReference type="Pfam" id="PF17042"/>
    </source>
</evidence>
<dbReference type="SUPFAM" id="SSF142764">
    <property type="entry name" value="YgbK-like"/>
    <property type="match status" value="1"/>
</dbReference>
<accession>A0A4U0P7U7</accession>
<dbReference type="InterPro" id="IPR037051">
    <property type="entry name" value="4-carb_acid_sugar_kinase_N_sf"/>
</dbReference>
<protein>
    <submittedName>
        <fullName evidence="9">Four-carbon acid sugar kinase family protein</fullName>
    </submittedName>
</protein>
<dbReference type="InterPro" id="IPR010737">
    <property type="entry name" value="4-carb_acid_sugar_kinase_N"/>
</dbReference>
<gene>
    <name evidence="9" type="ORF">FAZ15_02960</name>
</gene>
<keyword evidence="6" id="KW-0119">Carbohydrate metabolism</keyword>
<evidence type="ECO:0000256" key="2">
    <source>
        <dbReference type="ARBA" id="ARBA00022679"/>
    </source>
</evidence>
<dbReference type="RefSeq" id="WP_136899810.1">
    <property type="nucleotide sequence ID" value="NZ_SUME01000001.1"/>
</dbReference>
<dbReference type="AlphaFoldDB" id="A0A4U0P7U7"/>
<dbReference type="InterPro" id="IPR042213">
    <property type="entry name" value="NBD_C_sf"/>
</dbReference>
<keyword evidence="10" id="KW-1185">Reference proteome</keyword>
<dbReference type="Gene3D" id="3.40.50.10840">
    <property type="entry name" value="Putative sugar-binding, N-terminal domain"/>
    <property type="match status" value="1"/>
</dbReference>
<proteinExistence type="inferred from homology"/>
<reference evidence="9 10" key="1">
    <citation type="submission" date="2019-04" db="EMBL/GenBank/DDBJ databases">
        <title>Sphingobacterium olei sp. nov., isolated from oil-contaminated soil.</title>
        <authorList>
            <person name="Liu B."/>
        </authorList>
    </citation>
    <scope>NUCLEOTIDE SEQUENCE [LARGE SCALE GENOMIC DNA]</scope>
    <source>
        <strain evidence="9 10">HAL-9</strain>
    </source>
</reference>
<evidence type="ECO:0000256" key="4">
    <source>
        <dbReference type="ARBA" id="ARBA00022777"/>
    </source>
</evidence>
<dbReference type="InterPro" id="IPR031475">
    <property type="entry name" value="NBD_C"/>
</dbReference>
<evidence type="ECO:0000256" key="6">
    <source>
        <dbReference type="ARBA" id="ARBA00023277"/>
    </source>
</evidence>
<evidence type="ECO:0000256" key="3">
    <source>
        <dbReference type="ARBA" id="ARBA00022741"/>
    </source>
</evidence>
<name>A0A4U0P7U7_9SPHI</name>
<feature type="domain" description="Four-carbon acid sugar kinase N-terminal" evidence="7">
    <location>
        <begin position="8"/>
        <end position="251"/>
    </location>
</feature>
<dbReference type="Pfam" id="PF07005">
    <property type="entry name" value="SBD_N"/>
    <property type="match status" value="1"/>
</dbReference>
<evidence type="ECO:0000313" key="9">
    <source>
        <dbReference type="EMBL" id="TJZ63563.1"/>
    </source>
</evidence>
<evidence type="ECO:0000259" key="7">
    <source>
        <dbReference type="Pfam" id="PF07005"/>
    </source>
</evidence>
<dbReference type="GO" id="GO:0005524">
    <property type="term" value="F:ATP binding"/>
    <property type="evidence" value="ECO:0007669"/>
    <property type="project" value="UniProtKB-KW"/>
</dbReference>
<feature type="domain" description="Four-carbon acid sugar kinase nucleotide binding" evidence="8">
    <location>
        <begin position="274"/>
        <end position="445"/>
    </location>
</feature>
<dbReference type="EMBL" id="SUME01000001">
    <property type="protein sequence ID" value="TJZ63563.1"/>
    <property type="molecule type" value="Genomic_DNA"/>
</dbReference>
<keyword evidence="4 9" id="KW-0418">Kinase</keyword>
<sequence length="450" mass="48726">MEAERLFLAFYGDDFTGSTDALDFLSRAGIKTILFIDIPNAERLKKFEGVQAIGIAGTSRSMSPDEMENELSRCFDCLRVLNPKHVHYKICSTFDSAPHVGSIGKAIDIGYKIFKNTIIPMLVAAPALGRYCSFGNLFARMGIGSSGEIYRLDRHPSMRYHPTTPANESDLRIHLSQQTDMPVELLDLLDLEKGETYCIEKLTSSVSSPRVVLFDTFNESHLSTVGTLIDQIQNSEKPLFSVGSSGIEMALAPTAPSTRENGSALPLESAIPILVISGSCSPVTGAQINHALTHGFAELALETSGIVSSENQPALIDQYAGEAIRILNQGMHLVIHTSKGPEDVRIASTNEVLRFSDNKSSSVLGTFLGSIVNRILEKVNITRIIITGGDTSGFVAKAMGIEALEMRSPFVPGAPICKAHTSYGYPAQGIEVNFKGGQVGTEDYFVRAIM</sequence>
<evidence type="ECO:0000313" key="10">
    <source>
        <dbReference type="Proteomes" id="UP000306808"/>
    </source>
</evidence>
<comment type="similarity">
    <text evidence="1">Belongs to the four-carbon acid sugar kinase family.</text>
</comment>
<keyword evidence="2" id="KW-0808">Transferase</keyword>
<dbReference type="Proteomes" id="UP000306808">
    <property type="component" value="Unassembled WGS sequence"/>
</dbReference>
<keyword evidence="3" id="KW-0547">Nucleotide-binding</keyword>
<dbReference type="OrthoDB" id="9778478at2"/>
<evidence type="ECO:0000256" key="5">
    <source>
        <dbReference type="ARBA" id="ARBA00022840"/>
    </source>
</evidence>